<feature type="region of interest" description="Disordered" evidence="1">
    <location>
        <begin position="776"/>
        <end position="796"/>
    </location>
</feature>
<dbReference type="SUPFAM" id="SSF55166">
    <property type="entry name" value="Hedgehog/DD-peptidase"/>
    <property type="match status" value="1"/>
</dbReference>
<feature type="region of interest" description="Disordered" evidence="1">
    <location>
        <begin position="689"/>
        <end position="726"/>
    </location>
</feature>
<reference evidence="3" key="1">
    <citation type="journal article" date="2019" name="PLoS Negl. Trop. Dis.">
        <title>Revisiting the worldwide diversity of Leptospira species in the environment.</title>
        <authorList>
            <person name="Vincent A.T."/>
            <person name="Schiettekatte O."/>
            <person name="Bourhy P."/>
            <person name="Veyrier F.J."/>
            <person name="Picardeau M."/>
        </authorList>
    </citation>
    <scope>NUCLEOTIDE SEQUENCE [LARGE SCALE GENOMIC DNA]</scope>
    <source>
        <strain evidence="3">201800281</strain>
    </source>
</reference>
<sequence length="796" mass="86372">MQGSANLNGNIQVTTNITTNGEATVGLNYNAGKGPREGWNLGVNYDLAGSGLSASLGYTHPDSTMGLTTTVNRDGMSTSAEVTGVSIATNGPNGFQMDDINFAEQNINAAQDKTQKDQNAARLVASGKFSAEQVAKMNDHDFEKALSQLPKETPTAYQAFLGDIGNYIENNINSGVEYAISIGGSVAGGLAFLYGIGSAPTPGSPTPNTPNTQTVEVATPPNRKKEEEEGNVADNVNSGDDSTKKERVANESENVDQRQIKDDNPILLADNKDAQDKRPQFLKDEMGGYYDPRMDPDYTSNSNNGGTGQTSSESNQGEGPVKKGTGNESGKKESNKPVKQVAPEVKRQLVGNAIETYFEINGKTGQSSKILDDIGDKTESKKIKTELKQLQSDMKKLFQESEFGKKLSDKELNAKYESFLNGIKEKNGTDTLNLQMISTEIKAVKIASLDSAAGYYKDNIDKINKQRQKDPDFGILLDKLASTSYSQGQTKGDEALKLVFMEWMTDTGMIDNTKASGLDPNALANAFFSGLAGVDASQDQFKIPEALQHKLSLTPESFAMLRDAYINFIRPVTMNAPSSTLAELARAHSTGNSKHTDSVLKMTKEQMLSDVQTAKDKGATKNDFPNNPTPTHKLVLDDKFGVYSASGTGDYARYVTPDFGEFLHDLAHSLPGDQKLWINDASLAGGTKFEKPPKGHSGHNTGQEIDIKMPTTNNEEPKGETLANPGNYSREKTIELIKTASKNLPKGKELEVIFNDAQVIEYFKNNPVDGVTVRSDKKKSQSAEHGTHLHFQFKKN</sequence>
<dbReference type="RefSeq" id="WP_135750095.1">
    <property type="nucleotide sequence ID" value="NZ_RQFL01000037.1"/>
</dbReference>
<feature type="compositionally biased region" description="Basic and acidic residues" evidence="1">
    <location>
        <begin position="776"/>
        <end position="787"/>
    </location>
</feature>
<organism evidence="2 3">
    <name type="scientific">Leptospira bourretii</name>
    <dbReference type="NCBI Taxonomy" id="2484962"/>
    <lineage>
        <taxon>Bacteria</taxon>
        <taxon>Pseudomonadati</taxon>
        <taxon>Spirochaetota</taxon>
        <taxon>Spirochaetia</taxon>
        <taxon>Leptospirales</taxon>
        <taxon>Leptospiraceae</taxon>
        <taxon>Leptospira</taxon>
    </lineage>
</organism>
<protein>
    <recommendedName>
        <fullName evidence="4">TIGR04388 family protein</fullName>
    </recommendedName>
</protein>
<comment type="caution">
    <text evidence="2">The sequence shown here is derived from an EMBL/GenBank/DDBJ whole genome shotgun (WGS) entry which is preliminary data.</text>
</comment>
<evidence type="ECO:0000313" key="3">
    <source>
        <dbReference type="Proteomes" id="UP000297918"/>
    </source>
</evidence>
<feature type="compositionally biased region" description="Basic and acidic residues" evidence="1">
    <location>
        <begin position="241"/>
        <end position="296"/>
    </location>
</feature>
<evidence type="ECO:0000256" key="1">
    <source>
        <dbReference type="SAM" id="MobiDB-lite"/>
    </source>
</evidence>
<dbReference type="Proteomes" id="UP000297918">
    <property type="component" value="Unassembled WGS sequence"/>
</dbReference>
<dbReference type="Gene3D" id="3.30.1380.10">
    <property type="match status" value="1"/>
</dbReference>
<evidence type="ECO:0008006" key="4">
    <source>
        <dbReference type="Google" id="ProtNLM"/>
    </source>
</evidence>
<accession>A0ABY2LDW3</accession>
<evidence type="ECO:0000313" key="2">
    <source>
        <dbReference type="EMBL" id="TGK87554.1"/>
    </source>
</evidence>
<name>A0ABY2LDW3_9LEPT</name>
<gene>
    <name evidence="2" type="ORF">EHQ26_19835</name>
</gene>
<dbReference type="InterPro" id="IPR009045">
    <property type="entry name" value="Zn_M74/Hedgehog-like"/>
</dbReference>
<proteinExistence type="predicted"/>
<keyword evidence="3" id="KW-1185">Reference proteome</keyword>
<feature type="compositionally biased region" description="Polar residues" evidence="1">
    <location>
        <begin position="298"/>
        <end position="317"/>
    </location>
</feature>
<feature type="region of interest" description="Disordered" evidence="1">
    <location>
        <begin position="202"/>
        <end position="344"/>
    </location>
</feature>
<dbReference type="EMBL" id="RQFL01000037">
    <property type="protein sequence ID" value="TGK87554.1"/>
    <property type="molecule type" value="Genomic_DNA"/>
</dbReference>